<dbReference type="Gene3D" id="2.30.38.10">
    <property type="entry name" value="Luciferase, Domain 3"/>
    <property type="match status" value="1"/>
</dbReference>
<dbReference type="Proteomes" id="UP000008370">
    <property type="component" value="Unassembled WGS sequence"/>
</dbReference>
<evidence type="ECO:0000313" key="3">
    <source>
        <dbReference type="EMBL" id="EKM50754.1"/>
    </source>
</evidence>
<dbReference type="KEGG" id="pco:PHACADRAFT_264220"/>
<dbReference type="GO" id="GO:0043041">
    <property type="term" value="P:amino acid activation for nonribosomal peptide biosynthetic process"/>
    <property type="evidence" value="ECO:0007669"/>
    <property type="project" value="TreeGrafter"/>
</dbReference>
<dbReference type="PANTHER" id="PTHR45527:SF1">
    <property type="entry name" value="FATTY ACID SYNTHASE"/>
    <property type="match status" value="1"/>
</dbReference>
<gene>
    <name evidence="3" type="ORF">PHACADRAFT_264220</name>
</gene>
<proteinExistence type="predicted"/>
<sequence length="395" mass="42848">MPAMQEREVVPSNKQLNTASSLLAQNITEISEGVGELIATCIPPSALAVVSILAIVKAGAAYVPLDVRYPSERLEMLLRESGARLLITTSQSPEFAGDVEGVTHLDISDFLTETDLISPIDFACTPRTDTAYVVYTSGTTGVPKGVPALQSSVVALVSNTDVFPFQPDDRIGMINNLAWDASIIDIWCTLLTGATVVCFNRYDVLDLVVLAEQFQLFDVTGCFMSIALFRQALDLAPQLFRKLRILQVGGEAFYYEDLQRVKSVNPLIQLFCAYGPTETCVFATGFWVDVPNMPLSGSVSIGRPTSTVQALVVDTTSRLVPPSVVGELIIGGAGVGPGYLRRPKETAEAFVELEFDELDQGIARYYRTGDAVRLGPDGQLHFVERMNAGQIKIRG</sequence>
<dbReference type="GO" id="GO:0005737">
    <property type="term" value="C:cytoplasm"/>
    <property type="evidence" value="ECO:0007669"/>
    <property type="project" value="TreeGrafter"/>
</dbReference>
<feature type="domain" description="AMP-dependent synthetase/ligase" evidence="2">
    <location>
        <begin position="14"/>
        <end position="340"/>
    </location>
</feature>
<dbReference type="InterPro" id="IPR020845">
    <property type="entry name" value="AMP-binding_CS"/>
</dbReference>
<dbReference type="GeneID" id="18918771"/>
<reference evidence="3 4" key="1">
    <citation type="journal article" date="2012" name="BMC Genomics">
        <title>Comparative genomics of the white-rot fungi, Phanerochaete carnosa and P. chrysosporium, to elucidate the genetic basis of the distinct wood types they colonize.</title>
        <authorList>
            <person name="Suzuki H."/>
            <person name="MacDonald J."/>
            <person name="Syed K."/>
            <person name="Salamov A."/>
            <person name="Hori C."/>
            <person name="Aerts A."/>
            <person name="Henrissat B."/>
            <person name="Wiebenga A."/>
            <person name="vanKuyk P.A."/>
            <person name="Barry K."/>
            <person name="Lindquist E."/>
            <person name="LaButti K."/>
            <person name="Lapidus A."/>
            <person name="Lucas S."/>
            <person name="Coutinho P."/>
            <person name="Gong Y."/>
            <person name="Samejima M."/>
            <person name="Mahadevan R."/>
            <person name="Abou-Zaid M."/>
            <person name="de Vries R.P."/>
            <person name="Igarashi K."/>
            <person name="Yadav J.S."/>
            <person name="Grigoriev I.V."/>
            <person name="Master E.R."/>
        </authorList>
    </citation>
    <scope>NUCLEOTIDE SEQUENCE [LARGE SCALE GENOMIC DNA]</scope>
    <source>
        <strain evidence="3 4">HHB-10118-sp</strain>
    </source>
</reference>
<keyword evidence="1" id="KW-0511">Multifunctional enzyme</keyword>
<protein>
    <recommendedName>
        <fullName evidence="2">AMP-dependent synthetase/ligase domain-containing protein</fullName>
    </recommendedName>
</protein>
<dbReference type="AlphaFoldDB" id="K5VVZ4"/>
<dbReference type="Pfam" id="PF00501">
    <property type="entry name" value="AMP-binding"/>
    <property type="match status" value="1"/>
</dbReference>
<evidence type="ECO:0000256" key="1">
    <source>
        <dbReference type="ARBA" id="ARBA00023268"/>
    </source>
</evidence>
<dbReference type="HOGENOM" id="CLU_000022_2_12_1"/>
<dbReference type="STRING" id="650164.K5VVZ4"/>
<dbReference type="Gene3D" id="3.40.50.980">
    <property type="match status" value="2"/>
</dbReference>
<dbReference type="OrthoDB" id="416786at2759"/>
<dbReference type="GO" id="GO:0031177">
    <property type="term" value="F:phosphopantetheine binding"/>
    <property type="evidence" value="ECO:0007669"/>
    <property type="project" value="TreeGrafter"/>
</dbReference>
<dbReference type="GO" id="GO:0044550">
    <property type="term" value="P:secondary metabolite biosynthetic process"/>
    <property type="evidence" value="ECO:0007669"/>
    <property type="project" value="TreeGrafter"/>
</dbReference>
<keyword evidence="4" id="KW-1185">Reference proteome</keyword>
<dbReference type="EMBL" id="JH930478">
    <property type="protein sequence ID" value="EKM50754.1"/>
    <property type="molecule type" value="Genomic_DNA"/>
</dbReference>
<dbReference type="RefSeq" id="XP_007401017.1">
    <property type="nucleotide sequence ID" value="XM_007400955.1"/>
</dbReference>
<accession>K5VVZ4</accession>
<dbReference type="PANTHER" id="PTHR45527">
    <property type="entry name" value="NONRIBOSOMAL PEPTIDE SYNTHETASE"/>
    <property type="match status" value="1"/>
</dbReference>
<evidence type="ECO:0000313" key="4">
    <source>
        <dbReference type="Proteomes" id="UP000008370"/>
    </source>
</evidence>
<organism evidence="3 4">
    <name type="scientific">Phanerochaete carnosa (strain HHB-10118-sp)</name>
    <name type="common">White-rot fungus</name>
    <name type="synonym">Peniophora carnosa</name>
    <dbReference type="NCBI Taxonomy" id="650164"/>
    <lineage>
        <taxon>Eukaryota</taxon>
        <taxon>Fungi</taxon>
        <taxon>Dikarya</taxon>
        <taxon>Basidiomycota</taxon>
        <taxon>Agaricomycotina</taxon>
        <taxon>Agaricomycetes</taxon>
        <taxon>Polyporales</taxon>
        <taxon>Phanerochaetaceae</taxon>
        <taxon>Phanerochaete</taxon>
    </lineage>
</organism>
<dbReference type="InterPro" id="IPR000873">
    <property type="entry name" value="AMP-dep_synth/lig_dom"/>
</dbReference>
<dbReference type="PROSITE" id="PS00455">
    <property type="entry name" value="AMP_BINDING"/>
    <property type="match status" value="1"/>
</dbReference>
<evidence type="ECO:0000259" key="2">
    <source>
        <dbReference type="Pfam" id="PF00501"/>
    </source>
</evidence>
<name>K5VVZ4_PHACS</name>
<dbReference type="SUPFAM" id="SSF56801">
    <property type="entry name" value="Acetyl-CoA synthetase-like"/>
    <property type="match status" value="1"/>
</dbReference>
<dbReference type="InParanoid" id="K5VVZ4"/>